<reference evidence="1 2" key="1">
    <citation type="submission" date="2019-04" db="EMBL/GenBank/DDBJ databases">
        <title>Flavobacterium sp. nov. isolated from construction timber.</title>
        <authorList>
            <person name="Lin S.-Y."/>
            <person name="Chang C.-T."/>
            <person name="Young C.-C."/>
        </authorList>
    </citation>
    <scope>NUCLEOTIDE SEQUENCE [LARGE SCALE GENOMIC DNA]</scope>
    <source>
        <strain evidence="1 2">CC-CTC003</strain>
    </source>
</reference>
<dbReference type="InterPro" id="IPR029044">
    <property type="entry name" value="Nucleotide-diphossugar_trans"/>
</dbReference>
<dbReference type="Proteomes" id="UP000307507">
    <property type="component" value="Unassembled WGS sequence"/>
</dbReference>
<dbReference type="EMBL" id="SSNZ01000002">
    <property type="protein sequence ID" value="THF51612.1"/>
    <property type="molecule type" value="Genomic_DNA"/>
</dbReference>
<dbReference type="GO" id="GO:0016740">
    <property type="term" value="F:transferase activity"/>
    <property type="evidence" value="ECO:0007669"/>
    <property type="project" value="UniProtKB-KW"/>
</dbReference>
<dbReference type="SUPFAM" id="SSF53448">
    <property type="entry name" value="Nucleotide-diphospho-sugar transferases"/>
    <property type="match status" value="1"/>
</dbReference>
<dbReference type="Gene3D" id="3.90.550.10">
    <property type="entry name" value="Spore Coat Polysaccharide Biosynthesis Protein SpsA, Chain A"/>
    <property type="match status" value="1"/>
</dbReference>
<comment type="caution">
    <text evidence="1">The sequence shown here is derived from an EMBL/GenBank/DDBJ whole genome shotgun (WGS) entry which is preliminary data.</text>
</comment>
<dbReference type="RefSeq" id="WP_136402596.1">
    <property type="nucleotide sequence ID" value="NZ_SSNZ01000002.1"/>
</dbReference>
<protein>
    <submittedName>
        <fullName evidence="1">Glycosyltransferase family 2 protein</fullName>
    </submittedName>
</protein>
<dbReference type="AlphaFoldDB" id="A0A4S4A0E6"/>
<sequence>MKVAGFTFIRNAVQNDYSIVEAITSILPICDEFIVAHGNSTDTTLDLIKSIDSPKIKIIETVWDDSVREGGRTFALETDKAFKAISPDVDWAFYIQGDECVHEKYLETIRKEMEASLNDPTIEGLLFNYMHFYGSYDFYAHSRRWYRREIRIVRNLPGMESYKDAQGFRFNGRKLKVKHIPAYIYHYGWVKAPSGLKTKVKNTGRFYSSDDEWIDRTYNEDYEFDYGNAERLLKFKDTHPQVFQDRVNRSNWKFSFDPTKMGRKMNFRRKFLAFIEDLTGKRLFEYRNYVIVKRS</sequence>
<name>A0A4S4A0E6_9FLAO</name>
<evidence type="ECO:0000313" key="2">
    <source>
        <dbReference type="Proteomes" id="UP000307507"/>
    </source>
</evidence>
<keyword evidence="2" id="KW-1185">Reference proteome</keyword>
<gene>
    <name evidence="1" type="ORF">E6C50_07560</name>
</gene>
<evidence type="ECO:0000313" key="1">
    <source>
        <dbReference type="EMBL" id="THF51612.1"/>
    </source>
</evidence>
<keyword evidence="1" id="KW-0808">Transferase</keyword>
<accession>A0A4S4A0E6</accession>
<proteinExistence type="predicted"/>
<organism evidence="1 2">
    <name type="scientific">Flavobacterium supellecticarium</name>
    <dbReference type="NCBI Taxonomy" id="2565924"/>
    <lineage>
        <taxon>Bacteria</taxon>
        <taxon>Pseudomonadati</taxon>
        <taxon>Bacteroidota</taxon>
        <taxon>Flavobacteriia</taxon>
        <taxon>Flavobacteriales</taxon>
        <taxon>Flavobacteriaceae</taxon>
        <taxon>Flavobacterium</taxon>
    </lineage>
</organism>
<dbReference type="OrthoDB" id="9815923at2"/>